<dbReference type="EMBL" id="BKCJ011308143">
    <property type="protein sequence ID" value="GFD18541.1"/>
    <property type="molecule type" value="Genomic_DNA"/>
</dbReference>
<gene>
    <name evidence="1" type="ORF">Tci_890510</name>
</gene>
<organism evidence="1">
    <name type="scientific">Tanacetum cinerariifolium</name>
    <name type="common">Dalmatian daisy</name>
    <name type="synonym">Chrysanthemum cinerariifolium</name>
    <dbReference type="NCBI Taxonomy" id="118510"/>
    <lineage>
        <taxon>Eukaryota</taxon>
        <taxon>Viridiplantae</taxon>
        <taxon>Streptophyta</taxon>
        <taxon>Embryophyta</taxon>
        <taxon>Tracheophyta</taxon>
        <taxon>Spermatophyta</taxon>
        <taxon>Magnoliopsida</taxon>
        <taxon>eudicotyledons</taxon>
        <taxon>Gunneridae</taxon>
        <taxon>Pentapetalae</taxon>
        <taxon>asterids</taxon>
        <taxon>campanulids</taxon>
        <taxon>Asterales</taxon>
        <taxon>Asteraceae</taxon>
        <taxon>Asteroideae</taxon>
        <taxon>Anthemideae</taxon>
        <taxon>Anthemidinae</taxon>
        <taxon>Tanacetum</taxon>
    </lineage>
</organism>
<dbReference type="AlphaFoldDB" id="A0A699U9C4"/>
<evidence type="ECO:0000313" key="1">
    <source>
        <dbReference type="EMBL" id="GFD18541.1"/>
    </source>
</evidence>
<protein>
    <recommendedName>
        <fullName evidence="2">Reverse transcriptase domain-containing protein</fullName>
    </recommendedName>
</protein>
<name>A0A699U9C4_TANCI</name>
<accession>A0A699U9C4</accession>
<reference evidence="1" key="1">
    <citation type="journal article" date="2019" name="Sci. Rep.">
        <title>Draft genome of Tanacetum cinerariifolium, the natural source of mosquito coil.</title>
        <authorList>
            <person name="Yamashiro T."/>
            <person name="Shiraishi A."/>
            <person name="Satake H."/>
            <person name="Nakayama K."/>
        </authorList>
    </citation>
    <scope>NUCLEOTIDE SEQUENCE</scope>
</reference>
<proteinExistence type="predicted"/>
<sequence>MNTAFSSGSGSLPSNTVPNPWEDLKAITTWSGVTLAGPSAPPPRFKKVDQEPETIMDQVLIGSTNNVPPLVVQPHLHFELSFADALLHMPKFALMFKSLLNNKEKLFDLAMTLVNENCSAVILKKLPEKFGHPSLFLIPCDFPD</sequence>
<comment type="caution">
    <text evidence="1">The sequence shown here is derived from an EMBL/GenBank/DDBJ whole genome shotgun (WGS) entry which is preliminary data.</text>
</comment>
<evidence type="ECO:0008006" key="2">
    <source>
        <dbReference type="Google" id="ProtNLM"/>
    </source>
</evidence>